<accession>X0XMV5</accession>
<name>X0XMV5_9ZZZZ</name>
<dbReference type="EMBL" id="BARS01053987">
    <property type="protein sequence ID" value="GAG44489.1"/>
    <property type="molecule type" value="Genomic_DNA"/>
</dbReference>
<dbReference type="Gene3D" id="3.40.50.720">
    <property type="entry name" value="NAD(P)-binding Rossmann-like Domain"/>
    <property type="match status" value="1"/>
</dbReference>
<dbReference type="Pfam" id="PF00389">
    <property type="entry name" value="2-Hacid_dh"/>
    <property type="match status" value="1"/>
</dbReference>
<proteinExistence type="predicted"/>
<dbReference type="SUPFAM" id="SSF52283">
    <property type="entry name" value="Formate/glycerate dehydrogenase catalytic domain-like"/>
    <property type="match status" value="1"/>
</dbReference>
<dbReference type="AlphaFoldDB" id="X0XMV5"/>
<evidence type="ECO:0000313" key="2">
    <source>
        <dbReference type="EMBL" id="GAG44489.1"/>
    </source>
</evidence>
<gene>
    <name evidence="2" type="ORF">S01H1_80007</name>
</gene>
<feature type="domain" description="D-isomer specific 2-hydroxyacid dehydrogenase catalytic" evidence="1">
    <location>
        <begin position="5"/>
        <end position="69"/>
    </location>
</feature>
<reference evidence="2" key="1">
    <citation type="journal article" date="2014" name="Front. Microbiol.">
        <title>High frequency of phylogenetically diverse reductive dehalogenase-homologous genes in deep subseafloor sedimentary metagenomes.</title>
        <authorList>
            <person name="Kawai M."/>
            <person name="Futagami T."/>
            <person name="Toyoda A."/>
            <person name="Takaki Y."/>
            <person name="Nishi S."/>
            <person name="Hori S."/>
            <person name="Arai W."/>
            <person name="Tsubouchi T."/>
            <person name="Morono Y."/>
            <person name="Uchiyama I."/>
            <person name="Ito T."/>
            <person name="Fujiyama A."/>
            <person name="Inagaki F."/>
            <person name="Takami H."/>
        </authorList>
    </citation>
    <scope>NUCLEOTIDE SEQUENCE</scope>
    <source>
        <strain evidence="2">Expedition CK06-06</strain>
    </source>
</reference>
<sequence>MTKKVLVVESLSEAAIRLLQESCQVEVRLGLSPEELLQTIGDYHALIVRSGIQVTAGLLASAKKLVVVA</sequence>
<dbReference type="InterPro" id="IPR006139">
    <property type="entry name" value="D-isomer_2_OHA_DH_cat_dom"/>
</dbReference>
<organism evidence="2">
    <name type="scientific">marine sediment metagenome</name>
    <dbReference type="NCBI Taxonomy" id="412755"/>
    <lineage>
        <taxon>unclassified sequences</taxon>
        <taxon>metagenomes</taxon>
        <taxon>ecological metagenomes</taxon>
    </lineage>
</organism>
<protein>
    <recommendedName>
        <fullName evidence="1">D-isomer specific 2-hydroxyacid dehydrogenase catalytic domain-containing protein</fullName>
    </recommendedName>
</protein>
<evidence type="ECO:0000259" key="1">
    <source>
        <dbReference type="Pfam" id="PF00389"/>
    </source>
</evidence>
<dbReference type="GO" id="GO:0051287">
    <property type="term" value="F:NAD binding"/>
    <property type="evidence" value="ECO:0007669"/>
    <property type="project" value="InterPro"/>
</dbReference>
<comment type="caution">
    <text evidence="2">The sequence shown here is derived from an EMBL/GenBank/DDBJ whole genome shotgun (WGS) entry which is preliminary data.</text>
</comment>
<dbReference type="GO" id="GO:0016616">
    <property type="term" value="F:oxidoreductase activity, acting on the CH-OH group of donors, NAD or NADP as acceptor"/>
    <property type="evidence" value="ECO:0007669"/>
    <property type="project" value="InterPro"/>
</dbReference>
<feature type="non-terminal residue" evidence="2">
    <location>
        <position position="69"/>
    </location>
</feature>